<feature type="compositionally biased region" description="Pro residues" evidence="1">
    <location>
        <begin position="117"/>
        <end position="128"/>
    </location>
</feature>
<sequence>MLQRIRHHRRLGSAVLAVFVCAWLVALWANVQVRQALPAVDLAHLDVCFAAPAGDPAPHADPAAHDSHHADPGCLLCIALATPPALALAALRPPAPRVHPAQRSRAPAVAAWRAQAPLPPRGPPSTHA</sequence>
<name>A0A9J9Q9P4_ACIET</name>
<dbReference type="KEGG" id="dia:Dtpsy_3426"/>
<reference evidence="2 3" key="1">
    <citation type="journal article" date="2010" name="J. Bacteriol.">
        <title>Completed genome sequence of the anaerobic iron-oxidizing bacterium Acidovorax ebreus strain TPSY.</title>
        <authorList>
            <person name="Byrne-Bailey K.G."/>
            <person name="Weber K.A."/>
            <person name="Chair A.H."/>
            <person name="Bose S."/>
            <person name="Knox T."/>
            <person name="Spanbauer T.L."/>
            <person name="Chertkov O."/>
            <person name="Coates J.D."/>
        </authorList>
    </citation>
    <scope>NUCLEOTIDE SEQUENCE [LARGE SCALE GENOMIC DNA]</scope>
    <source>
        <strain evidence="2 3">TPSY</strain>
    </source>
</reference>
<feature type="region of interest" description="Disordered" evidence="1">
    <location>
        <begin position="97"/>
        <end position="128"/>
    </location>
</feature>
<evidence type="ECO:0000313" key="2">
    <source>
        <dbReference type="EMBL" id="ACM34853.1"/>
    </source>
</evidence>
<evidence type="ECO:0000256" key="1">
    <source>
        <dbReference type="SAM" id="MobiDB-lite"/>
    </source>
</evidence>
<organism evidence="2 3">
    <name type="scientific">Acidovorax ebreus (strain TPSY)</name>
    <name type="common">Diaphorobacter sp. (strain TPSY)</name>
    <dbReference type="NCBI Taxonomy" id="535289"/>
    <lineage>
        <taxon>Bacteria</taxon>
        <taxon>Pseudomonadati</taxon>
        <taxon>Pseudomonadota</taxon>
        <taxon>Betaproteobacteria</taxon>
        <taxon>Burkholderiales</taxon>
        <taxon>Comamonadaceae</taxon>
        <taxon>Diaphorobacter</taxon>
    </lineage>
</organism>
<keyword evidence="3" id="KW-1185">Reference proteome</keyword>
<evidence type="ECO:0000313" key="3">
    <source>
        <dbReference type="Proteomes" id="UP000000450"/>
    </source>
</evidence>
<dbReference type="AlphaFoldDB" id="A0A9J9Q9P4"/>
<dbReference type="EMBL" id="CP001392">
    <property type="protein sequence ID" value="ACM34853.1"/>
    <property type="molecule type" value="Genomic_DNA"/>
</dbReference>
<feature type="compositionally biased region" description="Low complexity" evidence="1">
    <location>
        <begin position="97"/>
        <end position="116"/>
    </location>
</feature>
<dbReference type="Proteomes" id="UP000000450">
    <property type="component" value="Chromosome"/>
</dbReference>
<gene>
    <name evidence="2" type="ordered locus">Dtpsy_3426</name>
</gene>
<protein>
    <recommendedName>
        <fullName evidence="4">DUF2946 domain-containing protein</fullName>
    </recommendedName>
</protein>
<evidence type="ECO:0008006" key="4">
    <source>
        <dbReference type="Google" id="ProtNLM"/>
    </source>
</evidence>
<dbReference type="RefSeq" id="WP_015914636.1">
    <property type="nucleotide sequence ID" value="NC_011992.1"/>
</dbReference>
<accession>A0A9J9Q9P4</accession>
<proteinExistence type="predicted"/>